<sequence length="301" mass="34209">MKKIFNVFLTLLCLFVIFNMISFFKALNKSEKKLTHLDHREVKLSYGKVTYLDHGNSENILLSVHGLYGGYDQAFNNLKDFSDTYRIIAPSRFGYLGSDIKGNGSPEEQVSSFIELLNHLNIDKVFVVGTSAGGTVAIKFALDHPERCRGLILYSSASPWDKKPNHVPKRLGPPEFLNNNIAMWLISPFFDQTMGMKPSTIYQMFPIDKRAKGVNIDSDITNRDMAVNFNDYRIEDLKVPTLIIHSEDDKVAPYSAPQGHVKQSLYRYPRLTKKIFKNGGHLMEGHGAEIKKTVKKFVEEN</sequence>
<dbReference type="InterPro" id="IPR029058">
    <property type="entry name" value="AB_hydrolase_fold"/>
</dbReference>
<feature type="domain" description="AB hydrolase-1" evidence="1">
    <location>
        <begin position="60"/>
        <end position="164"/>
    </location>
</feature>
<dbReference type="PANTHER" id="PTHR43798">
    <property type="entry name" value="MONOACYLGLYCEROL LIPASE"/>
    <property type="match status" value="1"/>
</dbReference>
<keyword evidence="3" id="KW-1185">Reference proteome</keyword>
<dbReference type="InterPro" id="IPR000073">
    <property type="entry name" value="AB_hydrolase_1"/>
</dbReference>
<dbReference type="GO" id="GO:0016020">
    <property type="term" value="C:membrane"/>
    <property type="evidence" value="ECO:0007669"/>
    <property type="project" value="TreeGrafter"/>
</dbReference>
<evidence type="ECO:0000313" key="2">
    <source>
        <dbReference type="EMBL" id="OJF71356.1"/>
    </source>
</evidence>
<dbReference type="InterPro" id="IPR050266">
    <property type="entry name" value="AB_hydrolase_sf"/>
</dbReference>
<organism evidence="2 3">
    <name type="scientific">Streptococcus bovimastitidis</name>
    <dbReference type="NCBI Taxonomy" id="1856638"/>
    <lineage>
        <taxon>Bacteria</taxon>
        <taxon>Bacillati</taxon>
        <taxon>Bacillota</taxon>
        <taxon>Bacilli</taxon>
        <taxon>Lactobacillales</taxon>
        <taxon>Streptococcaceae</taxon>
        <taxon>Streptococcus</taxon>
    </lineage>
</organism>
<dbReference type="Gene3D" id="3.40.50.1820">
    <property type="entry name" value="alpha/beta hydrolase"/>
    <property type="match status" value="1"/>
</dbReference>
<proteinExistence type="predicted"/>
<gene>
    <name evidence="2" type="ORF">A9Q68_09215</name>
</gene>
<comment type="caution">
    <text evidence="2">The sequence shown here is derived from an EMBL/GenBank/DDBJ whole genome shotgun (WGS) entry which is preliminary data.</text>
</comment>
<dbReference type="Proteomes" id="UP000182015">
    <property type="component" value="Unassembled WGS sequence"/>
</dbReference>
<reference evidence="3" key="1">
    <citation type="submission" date="2016-06" db="EMBL/GenBank/DDBJ databases">
        <authorList>
            <person name="de Vries S.P.W."/>
            <person name="Hadjirin N.F."/>
            <person name="Lay E.M."/>
            <person name="Zadoks R.N."/>
            <person name="Peacock S.J."/>
            <person name="Parkhill J."/>
            <person name="Grant A.J."/>
            <person name="Mcdougall S."/>
            <person name="Holmes M.A."/>
        </authorList>
    </citation>
    <scope>NUCLEOTIDE SEQUENCE [LARGE SCALE GENOMIC DNA]</scope>
    <source>
        <strain evidence="3">NZ1587</strain>
    </source>
</reference>
<evidence type="ECO:0000313" key="3">
    <source>
        <dbReference type="Proteomes" id="UP000182015"/>
    </source>
</evidence>
<dbReference type="STRING" id="1856638.A9Q68_09215"/>
<dbReference type="PANTHER" id="PTHR43798:SF33">
    <property type="entry name" value="HYDROLASE, PUTATIVE (AFU_ORTHOLOGUE AFUA_2G14860)-RELATED"/>
    <property type="match status" value="1"/>
</dbReference>
<name>A0A1L8MKV4_9STRE</name>
<dbReference type="PRINTS" id="PR00111">
    <property type="entry name" value="ABHYDROLASE"/>
</dbReference>
<evidence type="ECO:0000259" key="1">
    <source>
        <dbReference type="Pfam" id="PF00561"/>
    </source>
</evidence>
<dbReference type="EMBL" id="LZDD01000003">
    <property type="protein sequence ID" value="OJF71356.1"/>
    <property type="molecule type" value="Genomic_DNA"/>
</dbReference>
<protein>
    <recommendedName>
        <fullName evidence="1">AB hydrolase-1 domain-containing protein</fullName>
    </recommendedName>
</protein>
<dbReference type="RefSeq" id="WP_071794419.1">
    <property type="nucleotide sequence ID" value="NZ_LZDD01000003.1"/>
</dbReference>
<dbReference type="Pfam" id="PF00561">
    <property type="entry name" value="Abhydrolase_1"/>
    <property type="match status" value="1"/>
</dbReference>
<accession>A0A1L8MKV4</accession>
<dbReference type="SUPFAM" id="SSF53474">
    <property type="entry name" value="alpha/beta-Hydrolases"/>
    <property type="match status" value="1"/>
</dbReference>
<dbReference type="AlphaFoldDB" id="A0A1L8MKV4"/>
<dbReference type="OrthoDB" id="9805423at2"/>